<evidence type="ECO:0000313" key="16">
    <source>
        <dbReference type="Proteomes" id="UP001499841"/>
    </source>
</evidence>
<feature type="compositionally biased region" description="Pro residues" evidence="12">
    <location>
        <begin position="1"/>
        <end position="10"/>
    </location>
</feature>
<keyword evidence="16" id="KW-1185">Reference proteome</keyword>
<feature type="transmembrane region" description="Helical" evidence="13">
    <location>
        <begin position="203"/>
        <end position="223"/>
    </location>
</feature>
<gene>
    <name evidence="15" type="ORF">GCM10022262_37490</name>
</gene>
<dbReference type="InterPro" id="IPR001287">
    <property type="entry name" value="NO2-reductase_Cu"/>
</dbReference>
<comment type="catalytic activity">
    <reaction evidence="11">
        <text>nitric oxide + Fe(III)-[cytochrome c] + H2O = Fe(II)-[cytochrome c] + nitrite + 2 H(+)</text>
        <dbReference type="Rhea" id="RHEA:15233"/>
        <dbReference type="Rhea" id="RHEA-COMP:10350"/>
        <dbReference type="Rhea" id="RHEA-COMP:14399"/>
        <dbReference type="ChEBI" id="CHEBI:15377"/>
        <dbReference type="ChEBI" id="CHEBI:15378"/>
        <dbReference type="ChEBI" id="CHEBI:16301"/>
        <dbReference type="ChEBI" id="CHEBI:16480"/>
        <dbReference type="ChEBI" id="CHEBI:29033"/>
        <dbReference type="ChEBI" id="CHEBI:29034"/>
        <dbReference type="EC" id="1.7.2.1"/>
    </reaction>
</comment>
<comment type="cofactor">
    <cofactor evidence="1">
        <name>Cu(+)</name>
        <dbReference type="ChEBI" id="CHEBI:49552"/>
    </cofactor>
</comment>
<feature type="transmembrane region" description="Helical" evidence="13">
    <location>
        <begin position="103"/>
        <end position="121"/>
    </location>
</feature>
<feature type="transmembrane region" description="Helical" evidence="13">
    <location>
        <begin position="235"/>
        <end position="255"/>
    </location>
</feature>
<keyword evidence="13" id="KW-0472">Membrane</keyword>
<dbReference type="PANTHER" id="PTHR11709">
    <property type="entry name" value="MULTI-COPPER OXIDASE"/>
    <property type="match status" value="1"/>
</dbReference>
<dbReference type="Proteomes" id="UP001499841">
    <property type="component" value="Unassembled WGS sequence"/>
</dbReference>
<dbReference type="InterPro" id="IPR008972">
    <property type="entry name" value="Cupredoxin"/>
</dbReference>
<keyword evidence="7" id="KW-0479">Metal-binding</keyword>
<evidence type="ECO:0000256" key="6">
    <source>
        <dbReference type="ARBA" id="ARBA00017290"/>
    </source>
</evidence>
<dbReference type="CDD" id="cd11020">
    <property type="entry name" value="CuRO_1_CuNIR"/>
    <property type="match status" value="1"/>
</dbReference>
<comment type="cofactor">
    <cofactor evidence="2">
        <name>Cu(2+)</name>
        <dbReference type="ChEBI" id="CHEBI:29036"/>
    </cofactor>
</comment>
<dbReference type="CDD" id="cd04208">
    <property type="entry name" value="CuRO_2_CuNIR"/>
    <property type="match status" value="1"/>
</dbReference>
<organism evidence="15 16">
    <name type="scientific">Georgenia daeguensis</name>
    <dbReference type="NCBI Taxonomy" id="908355"/>
    <lineage>
        <taxon>Bacteria</taxon>
        <taxon>Bacillati</taxon>
        <taxon>Actinomycetota</taxon>
        <taxon>Actinomycetes</taxon>
        <taxon>Micrococcales</taxon>
        <taxon>Bogoriellaceae</taxon>
        <taxon>Georgenia</taxon>
    </lineage>
</organism>
<feature type="transmembrane region" description="Helical" evidence="13">
    <location>
        <begin position="64"/>
        <end position="82"/>
    </location>
</feature>
<evidence type="ECO:0000256" key="2">
    <source>
        <dbReference type="ARBA" id="ARBA00001973"/>
    </source>
</evidence>
<accession>A0ABP6UKB3</accession>
<evidence type="ECO:0000313" key="15">
    <source>
        <dbReference type="EMBL" id="GAA3510134.1"/>
    </source>
</evidence>
<feature type="transmembrane region" description="Helical" evidence="13">
    <location>
        <begin position="293"/>
        <end position="318"/>
    </location>
</feature>
<feature type="transmembrane region" description="Helical" evidence="13">
    <location>
        <begin position="402"/>
        <end position="420"/>
    </location>
</feature>
<evidence type="ECO:0000256" key="4">
    <source>
        <dbReference type="ARBA" id="ARBA00011233"/>
    </source>
</evidence>
<keyword evidence="13" id="KW-0812">Transmembrane</keyword>
<dbReference type="RefSeq" id="WP_345044687.1">
    <property type="nucleotide sequence ID" value="NZ_BAABBA010000027.1"/>
</dbReference>
<keyword evidence="10" id="KW-0186">Copper</keyword>
<feature type="transmembrane region" description="Helical" evidence="13">
    <location>
        <begin position="36"/>
        <end position="58"/>
    </location>
</feature>
<feature type="compositionally biased region" description="Low complexity" evidence="12">
    <location>
        <begin position="11"/>
        <end position="27"/>
    </location>
</feature>
<protein>
    <recommendedName>
        <fullName evidence="6">Copper-containing nitrite reductase</fullName>
        <ecNumber evidence="5">1.7.2.1</ecNumber>
    </recommendedName>
</protein>
<comment type="similarity">
    <text evidence="3">Belongs to the multicopper oxidase family.</text>
</comment>
<evidence type="ECO:0000256" key="12">
    <source>
        <dbReference type="SAM" id="MobiDB-lite"/>
    </source>
</evidence>
<dbReference type="InterPro" id="IPR045087">
    <property type="entry name" value="Cu-oxidase_fam"/>
</dbReference>
<evidence type="ECO:0000256" key="5">
    <source>
        <dbReference type="ARBA" id="ARBA00011882"/>
    </source>
</evidence>
<dbReference type="PANTHER" id="PTHR11709:SF394">
    <property type="entry name" value="FI03373P-RELATED"/>
    <property type="match status" value="1"/>
</dbReference>
<dbReference type="EMBL" id="BAABBA010000027">
    <property type="protein sequence ID" value="GAA3510134.1"/>
    <property type="molecule type" value="Genomic_DNA"/>
</dbReference>
<evidence type="ECO:0000256" key="9">
    <source>
        <dbReference type="ARBA" id="ARBA00023002"/>
    </source>
</evidence>
<keyword evidence="9" id="KW-0560">Oxidoreductase</keyword>
<feature type="transmembrane region" description="Helical" evidence="13">
    <location>
        <begin position="374"/>
        <end position="396"/>
    </location>
</feature>
<sequence length="925" mass="93717">MTIPVGPPSTRPAGPAAPGRPGAPGRSGLDRRTWHVRANAVVVAWFLAAFALAVLHRWVPEHGWLLVHLVLLGAVTSAILIWSSHFADTLLGRPAPGGQPFMVARLAAHNLGAVLVVAGILTAHDTLTAAGGSLVALVGLVHGGVILRQRRGALMARFGKLSLFYVAAVVFLALGAGLGVLLARASADADAQARLYVGHVGTMLLGFVGLTVLGTLVVLWPTMLRTKMVPGAPLAAGRALWVLVAGVLAVAAGALSGLAPLVAAGTLTYLVGMVLLARPMVTIARAKPPRSFATLSAACAVAWAALGVAALGIVVLAAPTWPGAVERLGLLAAPFAAGFAGQVLLGALSYLAPVMLGGGPSVVRAVNEEMDRGAVARVVTVNLCLVLFIVPVPSLVRVTTSMLGLAAMAAFLVLLARALLARRRLARRGDLLATGIPTGPPPVRRRLGGTWGVGAVAIAVVLGVAGDPAAAGLGAGSAAGEVAATGGTTTVQVSVEGMRFTPSVIEVPAGDELVIELTNTGDDVHDLVLETGATTGRLSVGETRTLEAGVIGRDVEGWCSVAGHRQMGMTLDIVAVGAVAGDDSGGGSGDGGSGDGGSGDGGSGSGPDGGAAAHDAHGSTGADTGAGAAGLLDLMADPGEDFEAHDAALPPAPDATVHEVTLTVSEVTAEVAPGVPQERWTFDGSAPGPTLRGKVGDVFEITLVNDGTIGHSIDFHAGALAPDRPMRTIAPGESVTYRFTATHSGIWMYHCSTMPMSMHIANGMFGAVIIDPPNLPPVDREYVLVQSEVYLGAVDGPADADKIAAEDPDLVVFNGYANQYDHDRLPARVGEKVRVWVLDAGPSRGSSFHVVGGQFGTVYSEGAYRLGGPDGAGGDPVGGAQVLPLTAAQGGFVELTFPEAGNYPFVSHAMVDAERGAHGFFAVTD</sequence>
<keyword evidence="8" id="KW-0677">Repeat</keyword>
<reference evidence="16" key="1">
    <citation type="journal article" date="2019" name="Int. J. Syst. Evol. Microbiol.">
        <title>The Global Catalogue of Microorganisms (GCM) 10K type strain sequencing project: providing services to taxonomists for standard genome sequencing and annotation.</title>
        <authorList>
            <consortium name="The Broad Institute Genomics Platform"/>
            <consortium name="The Broad Institute Genome Sequencing Center for Infectious Disease"/>
            <person name="Wu L."/>
            <person name="Ma J."/>
        </authorList>
    </citation>
    <scope>NUCLEOTIDE SEQUENCE [LARGE SCALE GENOMIC DNA]</scope>
    <source>
        <strain evidence="16">JCM 17459</strain>
    </source>
</reference>
<keyword evidence="13" id="KW-1133">Transmembrane helix</keyword>
<comment type="subunit">
    <text evidence="4">Homotrimer.</text>
</comment>
<feature type="domain" description="Plastocyanin-like" evidence="14">
    <location>
        <begin position="664"/>
        <end position="774"/>
    </location>
</feature>
<evidence type="ECO:0000256" key="8">
    <source>
        <dbReference type="ARBA" id="ARBA00022737"/>
    </source>
</evidence>
<dbReference type="Pfam" id="PF07732">
    <property type="entry name" value="Cu-oxidase_3"/>
    <property type="match status" value="1"/>
</dbReference>
<feature type="region of interest" description="Disordered" evidence="12">
    <location>
        <begin position="1"/>
        <end position="29"/>
    </location>
</feature>
<feature type="compositionally biased region" description="Gly residues" evidence="12">
    <location>
        <begin position="583"/>
        <end position="609"/>
    </location>
</feature>
<evidence type="ECO:0000256" key="3">
    <source>
        <dbReference type="ARBA" id="ARBA00010609"/>
    </source>
</evidence>
<evidence type="ECO:0000256" key="1">
    <source>
        <dbReference type="ARBA" id="ARBA00001960"/>
    </source>
</evidence>
<dbReference type="InterPro" id="IPR011707">
    <property type="entry name" value="Cu-oxidase-like_N"/>
</dbReference>
<name>A0ABP6UKB3_9MICO</name>
<comment type="caution">
    <text evidence="15">The sequence shown here is derived from an EMBL/GenBank/DDBJ whole genome shotgun (WGS) entry which is preliminary data.</text>
</comment>
<feature type="transmembrane region" description="Helical" evidence="13">
    <location>
        <begin position="330"/>
        <end position="353"/>
    </location>
</feature>
<proteinExistence type="inferred from homology"/>
<dbReference type="Gene3D" id="2.60.40.420">
    <property type="entry name" value="Cupredoxins - blue copper proteins"/>
    <property type="match status" value="3"/>
</dbReference>
<evidence type="ECO:0000256" key="7">
    <source>
        <dbReference type="ARBA" id="ARBA00022723"/>
    </source>
</evidence>
<dbReference type="PRINTS" id="PR00695">
    <property type="entry name" value="CUNO2RDTASE"/>
</dbReference>
<feature type="region of interest" description="Disordered" evidence="12">
    <location>
        <begin position="582"/>
        <end position="624"/>
    </location>
</feature>
<evidence type="ECO:0000256" key="11">
    <source>
        <dbReference type="ARBA" id="ARBA00049340"/>
    </source>
</evidence>
<feature type="transmembrane region" description="Helical" evidence="13">
    <location>
        <begin position="163"/>
        <end position="183"/>
    </location>
</feature>
<evidence type="ECO:0000259" key="14">
    <source>
        <dbReference type="Pfam" id="PF07732"/>
    </source>
</evidence>
<dbReference type="EC" id="1.7.2.1" evidence="5"/>
<feature type="transmembrane region" description="Helical" evidence="13">
    <location>
        <begin position="261"/>
        <end position="281"/>
    </location>
</feature>
<evidence type="ECO:0000256" key="10">
    <source>
        <dbReference type="ARBA" id="ARBA00023008"/>
    </source>
</evidence>
<feature type="compositionally biased region" description="Low complexity" evidence="12">
    <location>
        <begin position="610"/>
        <end position="624"/>
    </location>
</feature>
<feature type="transmembrane region" description="Helical" evidence="13">
    <location>
        <begin position="127"/>
        <end position="147"/>
    </location>
</feature>
<dbReference type="SUPFAM" id="SSF49503">
    <property type="entry name" value="Cupredoxins"/>
    <property type="match status" value="3"/>
</dbReference>
<evidence type="ECO:0000256" key="13">
    <source>
        <dbReference type="SAM" id="Phobius"/>
    </source>
</evidence>